<name>A0A1B6JWJ3_9HEMI</name>
<dbReference type="AlphaFoldDB" id="A0A1B6JWJ3"/>
<organism evidence="2">
    <name type="scientific">Homalodisca liturata</name>
    <dbReference type="NCBI Taxonomy" id="320908"/>
    <lineage>
        <taxon>Eukaryota</taxon>
        <taxon>Metazoa</taxon>
        <taxon>Ecdysozoa</taxon>
        <taxon>Arthropoda</taxon>
        <taxon>Hexapoda</taxon>
        <taxon>Insecta</taxon>
        <taxon>Pterygota</taxon>
        <taxon>Neoptera</taxon>
        <taxon>Paraneoptera</taxon>
        <taxon>Hemiptera</taxon>
        <taxon>Auchenorrhyncha</taxon>
        <taxon>Membracoidea</taxon>
        <taxon>Cicadellidae</taxon>
        <taxon>Cicadellinae</taxon>
        <taxon>Proconiini</taxon>
        <taxon>Homalodisca</taxon>
    </lineage>
</organism>
<feature type="non-terminal residue" evidence="2">
    <location>
        <position position="1"/>
    </location>
</feature>
<protein>
    <submittedName>
        <fullName evidence="2">Uncharacterized protein</fullName>
    </submittedName>
</protein>
<accession>A0A1B6JWJ3</accession>
<sequence>FMAAQEAVSAHRDSQAQGRKPQLRISRAAKLPLRDDNAAGNNIHKQLPVNTADNSRVDRKSVKETSRDEPTSRGAQPDCQRRIMVRRDIFKNPLRVFRRKQTMGISK</sequence>
<feature type="compositionally biased region" description="Polar residues" evidence="1">
    <location>
        <begin position="39"/>
        <end position="54"/>
    </location>
</feature>
<reference evidence="2" key="1">
    <citation type="submission" date="2015-11" db="EMBL/GenBank/DDBJ databases">
        <title>De novo transcriptome assembly of four potential Pierce s Disease insect vectors from Arizona vineyards.</title>
        <authorList>
            <person name="Tassone E.E."/>
        </authorList>
    </citation>
    <scope>NUCLEOTIDE SEQUENCE</scope>
</reference>
<gene>
    <name evidence="2" type="ORF">g.56912</name>
</gene>
<evidence type="ECO:0000256" key="1">
    <source>
        <dbReference type="SAM" id="MobiDB-lite"/>
    </source>
</evidence>
<evidence type="ECO:0000313" key="2">
    <source>
        <dbReference type="EMBL" id="JAT03540.1"/>
    </source>
</evidence>
<proteinExistence type="predicted"/>
<feature type="compositionally biased region" description="Basic and acidic residues" evidence="1">
    <location>
        <begin position="55"/>
        <end position="71"/>
    </location>
</feature>
<feature type="region of interest" description="Disordered" evidence="1">
    <location>
        <begin position="1"/>
        <end position="80"/>
    </location>
</feature>
<dbReference type="EMBL" id="GECU01004167">
    <property type="protein sequence ID" value="JAT03540.1"/>
    <property type="molecule type" value="Transcribed_RNA"/>
</dbReference>